<feature type="region of interest" description="Disordered" evidence="1">
    <location>
        <begin position="50"/>
        <end position="75"/>
    </location>
</feature>
<keyword evidence="4" id="KW-1185">Reference proteome</keyword>
<proteinExistence type="predicted"/>
<feature type="transmembrane region" description="Helical" evidence="2">
    <location>
        <begin position="6"/>
        <end position="24"/>
    </location>
</feature>
<comment type="caution">
    <text evidence="3">The sequence shown here is derived from an EMBL/GenBank/DDBJ whole genome shotgun (WGS) entry which is preliminary data.</text>
</comment>
<dbReference type="EMBL" id="JBHTIW010000007">
    <property type="protein sequence ID" value="MFD0920570.1"/>
    <property type="molecule type" value="Genomic_DNA"/>
</dbReference>
<protein>
    <submittedName>
        <fullName evidence="3">Uncharacterized protein</fullName>
    </submittedName>
</protein>
<dbReference type="RefSeq" id="WP_263248188.1">
    <property type="nucleotide sequence ID" value="NZ_BAABLT010000005.1"/>
</dbReference>
<evidence type="ECO:0000313" key="4">
    <source>
        <dbReference type="Proteomes" id="UP001597018"/>
    </source>
</evidence>
<gene>
    <name evidence="3" type="ORF">ACFQ16_12525</name>
</gene>
<dbReference type="Proteomes" id="UP001597018">
    <property type="component" value="Unassembled WGS sequence"/>
</dbReference>
<sequence length="98" mass="10622">MQAFVVGLACLVSMLFGAGLALLLGRRFPRHAGAGEGATTVWQLRRQVEAEQARRTGGGRHHLREPPDDASTEDFGVAALVPPPLDVQQRVLQGLRRL</sequence>
<reference evidence="4" key="1">
    <citation type="journal article" date="2019" name="Int. J. Syst. Evol. Microbiol.">
        <title>The Global Catalogue of Microorganisms (GCM) 10K type strain sequencing project: providing services to taxonomists for standard genome sequencing and annotation.</title>
        <authorList>
            <consortium name="The Broad Institute Genomics Platform"/>
            <consortium name="The Broad Institute Genome Sequencing Center for Infectious Disease"/>
            <person name="Wu L."/>
            <person name="Ma J."/>
        </authorList>
    </citation>
    <scope>NUCLEOTIDE SEQUENCE [LARGE SCALE GENOMIC DNA]</scope>
    <source>
        <strain evidence="4">CCUG 56401</strain>
    </source>
</reference>
<evidence type="ECO:0000313" key="3">
    <source>
        <dbReference type="EMBL" id="MFD0920570.1"/>
    </source>
</evidence>
<organism evidence="3 4">
    <name type="scientific">Saccharopolyspora rosea</name>
    <dbReference type="NCBI Taxonomy" id="524884"/>
    <lineage>
        <taxon>Bacteria</taxon>
        <taxon>Bacillati</taxon>
        <taxon>Actinomycetota</taxon>
        <taxon>Actinomycetes</taxon>
        <taxon>Pseudonocardiales</taxon>
        <taxon>Pseudonocardiaceae</taxon>
        <taxon>Saccharopolyspora</taxon>
    </lineage>
</organism>
<keyword evidence="2" id="KW-0812">Transmembrane</keyword>
<evidence type="ECO:0000256" key="1">
    <source>
        <dbReference type="SAM" id="MobiDB-lite"/>
    </source>
</evidence>
<evidence type="ECO:0000256" key="2">
    <source>
        <dbReference type="SAM" id="Phobius"/>
    </source>
</evidence>
<accession>A0ABW3FUM7</accession>
<keyword evidence="2" id="KW-0472">Membrane</keyword>
<name>A0ABW3FUM7_9PSEU</name>
<keyword evidence="2" id="KW-1133">Transmembrane helix</keyword>